<name>A0A8S4GAI5_PLUXY</name>
<gene>
    <name evidence="1" type="ORF">PLXY2_LOCUS14986</name>
</gene>
<protein>
    <submittedName>
        <fullName evidence="1">(diamondback moth) hypothetical protein</fullName>
    </submittedName>
</protein>
<comment type="caution">
    <text evidence="1">The sequence shown here is derived from an EMBL/GenBank/DDBJ whole genome shotgun (WGS) entry which is preliminary data.</text>
</comment>
<evidence type="ECO:0000313" key="1">
    <source>
        <dbReference type="EMBL" id="CAG9136727.1"/>
    </source>
</evidence>
<keyword evidence="2" id="KW-1185">Reference proteome</keyword>
<reference evidence="1" key="1">
    <citation type="submission" date="2020-11" db="EMBL/GenBank/DDBJ databases">
        <authorList>
            <person name="Whiteford S."/>
        </authorList>
    </citation>
    <scope>NUCLEOTIDE SEQUENCE</scope>
</reference>
<sequence length="171" mass="18533">MSEYKRRSALRDSYTETEVNLLRAASAASVASGATDRSGKSDNCVEEYVCDVPFAAMARVADVDGNLHSARLLLDNGSTSNFITQDLCGKLGLTVELVLRLTKPSLPQRSWVMKLEVLPLSRRSLAECRFPSTSATLAIAVESRTIPLLHADVGEEIMLVDNATLSPLSFS</sequence>
<evidence type="ECO:0000313" key="2">
    <source>
        <dbReference type="Proteomes" id="UP000653454"/>
    </source>
</evidence>
<accession>A0A8S4GAI5</accession>
<proteinExistence type="predicted"/>
<organism evidence="1 2">
    <name type="scientific">Plutella xylostella</name>
    <name type="common">Diamondback moth</name>
    <name type="synonym">Plutella maculipennis</name>
    <dbReference type="NCBI Taxonomy" id="51655"/>
    <lineage>
        <taxon>Eukaryota</taxon>
        <taxon>Metazoa</taxon>
        <taxon>Ecdysozoa</taxon>
        <taxon>Arthropoda</taxon>
        <taxon>Hexapoda</taxon>
        <taxon>Insecta</taxon>
        <taxon>Pterygota</taxon>
        <taxon>Neoptera</taxon>
        <taxon>Endopterygota</taxon>
        <taxon>Lepidoptera</taxon>
        <taxon>Glossata</taxon>
        <taxon>Ditrysia</taxon>
        <taxon>Yponomeutoidea</taxon>
        <taxon>Plutellidae</taxon>
        <taxon>Plutella</taxon>
    </lineage>
</organism>
<dbReference type="AlphaFoldDB" id="A0A8S4GAI5"/>
<dbReference type="EMBL" id="CAJHNJ030000156">
    <property type="protein sequence ID" value="CAG9136727.1"/>
    <property type="molecule type" value="Genomic_DNA"/>
</dbReference>
<dbReference type="Proteomes" id="UP000653454">
    <property type="component" value="Unassembled WGS sequence"/>
</dbReference>